<reference evidence="2 3" key="1">
    <citation type="submission" date="2020-08" db="EMBL/GenBank/DDBJ databases">
        <title>Whole genome shotgun sequence of Actinoplanes ianthinogenes NBRC 13996.</title>
        <authorList>
            <person name="Komaki H."/>
            <person name="Tamura T."/>
        </authorList>
    </citation>
    <scope>NUCLEOTIDE SEQUENCE [LARGE SCALE GENOMIC DNA]</scope>
    <source>
        <strain evidence="2 3">NBRC 13996</strain>
    </source>
</reference>
<name>A0ABM7LWP7_9ACTN</name>
<dbReference type="RefSeq" id="WP_189332027.1">
    <property type="nucleotide sequence ID" value="NZ_AP023356.1"/>
</dbReference>
<accession>A0ABM7LWP7</accession>
<feature type="transmembrane region" description="Helical" evidence="1">
    <location>
        <begin position="42"/>
        <end position="62"/>
    </location>
</feature>
<evidence type="ECO:0008006" key="4">
    <source>
        <dbReference type="Google" id="ProtNLM"/>
    </source>
</evidence>
<evidence type="ECO:0000313" key="3">
    <source>
        <dbReference type="Proteomes" id="UP000676967"/>
    </source>
</evidence>
<sequence length="400" mass="42724">MRHLEDRLRDTVGDLAASAPLLNDMAMVARIRGRRIRRRRQTVLGAAVILLAGMVITPYAVFHGHRDGRRPQPVASVPPSRLAVPTPSTTVTVPKIRKDWWNAPVELPGGVVVTSVGRKDPGTDANGTELPSTQDLQHGNVALNRVTGRYQLFHPRYQAFVGAPTGRYVLVADEGAGRNYAPVGFLNAVTGKVRLLDHGSGSGAVEWSADGRKALVTLFEGGIRVMDAKTGTEKETVIYNGTAFCPDYCFYTWLPGGKEVAIAQRDPNVPRSEATQSTVKTIDVYSVASGKLVRTLPVPGVPAGSAAWSPDGRYVVLLPDASEENGMRIAEVATGRVVGIIPIAAFNYPAVTSQVRFLGNDQVLALNGRDAGVYDLTGKRVAGVQLPADFADRAVSLGVG</sequence>
<protein>
    <recommendedName>
        <fullName evidence="4">WD40 repeat domain-containing protein</fullName>
    </recommendedName>
</protein>
<gene>
    <name evidence="2" type="ORF">Aiant_42580</name>
</gene>
<proteinExistence type="predicted"/>
<organism evidence="2 3">
    <name type="scientific">Actinoplanes ianthinogenes</name>
    <dbReference type="NCBI Taxonomy" id="122358"/>
    <lineage>
        <taxon>Bacteria</taxon>
        <taxon>Bacillati</taxon>
        <taxon>Actinomycetota</taxon>
        <taxon>Actinomycetes</taxon>
        <taxon>Micromonosporales</taxon>
        <taxon>Micromonosporaceae</taxon>
        <taxon>Actinoplanes</taxon>
    </lineage>
</organism>
<dbReference type="InterPro" id="IPR051200">
    <property type="entry name" value="Host-pathogen_enzymatic-act"/>
</dbReference>
<dbReference type="PANTHER" id="PTHR47197">
    <property type="entry name" value="PROTEIN NIRF"/>
    <property type="match status" value="1"/>
</dbReference>
<dbReference type="InterPro" id="IPR015943">
    <property type="entry name" value="WD40/YVTN_repeat-like_dom_sf"/>
</dbReference>
<keyword evidence="1" id="KW-0472">Membrane</keyword>
<dbReference type="PANTHER" id="PTHR47197:SF3">
    <property type="entry name" value="DIHYDRO-HEME D1 DEHYDROGENASE"/>
    <property type="match status" value="1"/>
</dbReference>
<keyword evidence="1" id="KW-1133">Transmembrane helix</keyword>
<keyword evidence="1" id="KW-0812">Transmembrane</keyword>
<dbReference type="SUPFAM" id="SSF82171">
    <property type="entry name" value="DPP6 N-terminal domain-like"/>
    <property type="match status" value="1"/>
</dbReference>
<keyword evidence="3" id="KW-1185">Reference proteome</keyword>
<evidence type="ECO:0000256" key="1">
    <source>
        <dbReference type="SAM" id="Phobius"/>
    </source>
</evidence>
<evidence type="ECO:0000313" key="2">
    <source>
        <dbReference type="EMBL" id="BCJ43601.1"/>
    </source>
</evidence>
<dbReference type="Gene3D" id="2.130.10.10">
    <property type="entry name" value="YVTN repeat-like/Quinoprotein amine dehydrogenase"/>
    <property type="match status" value="1"/>
</dbReference>
<dbReference type="Proteomes" id="UP000676967">
    <property type="component" value="Chromosome"/>
</dbReference>
<dbReference type="EMBL" id="AP023356">
    <property type="protein sequence ID" value="BCJ43601.1"/>
    <property type="molecule type" value="Genomic_DNA"/>
</dbReference>